<dbReference type="InterPro" id="IPR013543">
    <property type="entry name" value="Ca/CaM-dep_prot_kinase-assoc"/>
</dbReference>
<dbReference type="SUPFAM" id="SSF54427">
    <property type="entry name" value="NTF2-like"/>
    <property type="match status" value="1"/>
</dbReference>
<evidence type="ECO:0000256" key="11">
    <source>
        <dbReference type="ARBA" id="ARBA00047430"/>
    </source>
</evidence>
<reference evidence="17" key="3">
    <citation type="submission" date="2025-09" db="UniProtKB">
        <authorList>
            <consortium name="Ensembl"/>
        </authorList>
    </citation>
    <scope>IDENTIFICATION</scope>
</reference>
<evidence type="ECO:0000256" key="5">
    <source>
        <dbReference type="ARBA" id="ARBA00022679"/>
    </source>
</evidence>
<feature type="binding site" evidence="14">
    <location>
        <position position="42"/>
    </location>
    <ligand>
        <name>ATP</name>
        <dbReference type="ChEBI" id="CHEBI:30616"/>
    </ligand>
</feature>
<evidence type="ECO:0000256" key="8">
    <source>
        <dbReference type="ARBA" id="ARBA00022840"/>
    </source>
</evidence>
<dbReference type="InterPro" id="IPR011009">
    <property type="entry name" value="Kinase-like_dom_sf"/>
</dbReference>
<organism evidence="17 18">
    <name type="scientific">Denticeps clupeoides</name>
    <name type="common">denticle herring</name>
    <dbReference type="NCBI Taxonomy" id="299321"/>
    <lineage>
        <taxon>Eukaryota</taxon>
        <taxon>Metazoa</taxon>
        <taxon>Chordata</taxon>
        <taxon>Craniata</taxon>
        <taxon>Vertebrata</taxon>
        <taxon>Euteleostomi</taxon>
        <taxon>Actinopterygii</taxon>
        <taxon>Neopterygii</taxon>
        <taxon>Teleostei</taxon>
        <taxon>Clupei</taxon>
        <taxon>Clupeiformes</taxon>
        <taxon>Denticipitoidei</taxon>
        <taxon>Denticipitidae</taxon>
        <taxon>Denticeps</taxon>
    </lineage>
</organism>
<evidence type="ECO:0000256" key="14">
    <source>
        <dbReference type="PROSITE-ProRule" id="PRU10141"/>
    </source>
</evidence>
<dbReference type="Proteomes" id="UP000694580">
    <property type="component" value="Chromosome 6"/>
</dbReference>
<dbReference type="Pfam" id="PF00069">
    <property type="entry name" value="Pkinase"/>
    <property type="match status" value="1"/>
</dbReference>
<keyword evidence="9" id="KW-0112">Calmodulin-binding</keyword>
<dbReference type="InterPro" id="IPR017441">
    <property type="entry name" value="Protein_kinase_ATP_BS"/>
</dbReference>
<dbReference type="CDD" id="cd14086">
    <property type="entry name" value="STKc_CaMKII"/>
    <property type="match status" value="1"/>
</dbReference>
<evidence type="ECO:0000313" key="18">
    <source>
        <dbReference type="Proteomes" id="UP000694580"/>
    </source>
</evidence>
<comment type="similarity">
    <text evidence="1">Belongs to the protein kinase superfamily. CAMK Ser/Thr protein kinase family. CaMK subfamily.</text>
</comment>
<keyword evidence="8 14" id="KW-0067">ATP-binding</keyword>
<evidence type="ECO:0000256" key="10">
    <source>
        <dbReference type="ARBA" id="ARBA00047307"/>
    </source>
</evidence>
<keyword evidence="5" id="KW-0808">Transferase</keyword>
<gene>
    <name evidence="17" type="primary">CAMK2A</name>
</gene>
<dbReference type="PROSITE" id="PS00107">
    <property type="entry name" value="PROTEIN_KINASE_ATP"/>
    <property type="match status" value="1"/>
</dbReference>
<dbReference type="InterPro" id="IPR008271">
    <property type="entry name" value="Ser/Thr_kinase_AS"/>
</dbReference>
<evidence type="ECO:0000256" key="7">
    <source>
        <dbReference type="ARBA" id="ARBA00022777"/>
    </source>
</evidence>
<dbReference type="GO" id="GO:0005524">
    <property type="term" value="F:ATP binding"/>
    <property type="evidence" value="ECO:0007669"/>
    <property type="project" value="UniProtKB-UniRule"/>
</dbReference>
<keyword evidence="6 14" id="KW-0547">Nucleotide-binding</keyword>
<keyword evidence="3 15" id="KW-0723">Serine/threonine-protein kinase</keyword>
<dbReference type="PROSITE" id="PS50011">
    <property type="entry name" value="PROTEIN_KINASE_DOM"/>
    <property type="match status" value="1"/>
</dbReference>
<evidence type="ECO:0000256" key="3">
    <source>
        <dbReference type="ARBA" id="ARBA00022527"/>
    </source>
</evidence>
<dbReference type="Gene3D" id="6.10.140.620">
    <property type="match status" value="1"/>
</dbReference>
<dbReference type="Gene3D" id="3.30.200.20">
    <property type="entry name" value="Phosphorylase Kinase, domain 1"/>
    <property type="match status" value="1"/>
</dbReference>
<dbReference type="GO" id="GO:0043226">
    <property type="term" value="C:organelle"/>
    <property type="evidence" value="ECO:0007669"/>
    <property type="project" value="UniProtKB-ARBA"/>
</dbReference>
<evidence type="ECO:0000256" key="1">
    <source>
        <dbReference type="ARBA" id="ARBA00005354"/>
    </source>
</evidence>
<evidence type="ECO:0000256" key="4">
    <source>
        <dbReference type="ARBA" id="ARBA00022553"/>
    </source>
</evidence>
<comment type="subunit">
    <text evidence="13">CAMK2 is composed of four different chains: alpha, beta, gamma, and delta. The different isoforms assemble into homo- or heteromultimeric holoenzymes composed of 8 to 12 subunits.</text>
</comment>
<dbReference type="Pfam" id="PF08332">
    <property type="entry name" value="CaMKII_AD"/>
    <property type="match status" value="1"/>
</dbReference>
<keyword evidence="7" id="KW-0418">Kinase</keyword>
<dbReference type="InterPro" id="IPR032710">
    <property type="entry name" value="NTF2-like_dom_sf"/>
</dbReference>
<name>A0AAY4B833_9TELE</name>
<feature type="domain" description="Protein kinase" evidence="16">
    <location>
        <begin position="13"/>
        <end position="271"/>
    </location>
</feature>
<dbReference type="PANTHER" id="PTHR24347">
    <property type="entry name" value="SERINE/THREONINE-PROTEIN KINASE"/>
    <property type="match status" value="1"/>
</dbReference>
<dbReference type="Gene3D" id="3.10.450.50">
    <property type="match status" value="1"/>
</dbReference>
<dbReference type="Ensembl" id="ENSDCDT00010016965.1">
    <property type="protein sequence ID" value="ENSDCDP00010015996.1"/>
    <property type="gene ID" value="ENSDCDG00010007103.1"/>
</dbReference>
<evidence type="ECO:0000256" key="9">
    <source>
        <dbReference type="ARBA" id="ARBA00022860"/>
    </source>
</evidence>
<evidence type="ECO:0000259" key="16">
    <source>
        <dbReference type="PROSITE" id="PS50011"/>
    </source>
</evidence>
<evidence type="ECO:0000256" key="13">
    <source>
        <dbReference type="ARBA" id="ARBA00064333"/>
    </source>
</evidence>
<dbReference type="GO" id="GO:0005516">
    <property type="term" value="F:calmodulin binding"/>
    <property type="evidence" value="ECO:0007669"/>
    <property type="project" value="UniProtKB-KW"/>
</dbReference>
<keyword evidence="4" id="KW-0597">Phosphoprotein</keyword>
<dbReference type="AlphaFoldDB" id="A0AAY4B833"/>
<accession>A0AAY4B833</accession>
<dbReference type="InterPro" id="IPR000719">
    <property type="entry name" value="Prot_kinase_dom"/>
</dbReference>
<evidence type="ECO:0000256" key="12">
    <source>
        <dbReference type="ARBA" id="ARBA00056581"/>
    </source>
</evidence>
<keyword evidence="18" id="KW-1185">Reference proteome</keyword>
<evidence type="ECO:0000256" key="6">
    <source>
        <dbReference type="ARBA" id="ARBA00022741"/>
    </source>
</evidence>
<reference evidence="17 18" key="1">
    <citation type="submission" date="2020-06" db="EMBL/GenBank/DDBJ databases">
        <authorList>
            <consortium name="Wellcome Sanger Institute Data Sharing"/>
        </authorList>
    </citation>
    <scope>NUCLEOTIDE SEQUENCE [LARGE SCALE GENOMIC DNA]</scope>
</reference>
<comment type="catalytic activity">
    <reaction evidence="10">
        <text>L-threonyl-[protein] + ATP = O-phospho-L-threonyl-[protein] + ADP + H(+)</text>
        <dbReference type="Rhea" id="RHEA:46608"/>
        <dbReference type="Rhea" id="RHEA-COMP:11060"/>
        <dbReference type="Rhea" id="RHEA-COMP:11605"/>
        <dbReference type="ChEBI" id="CHEBI:15378"/>
        <dbReference type="ChEBI" id="CHEBI:30013"/>
        <dbReference type="ChEBI" id="CHEBI:30616"/>
        <dbReference type="ChEBI" id="CHEBI:61977"/>
        <dbReference type="ChEBI" id="CHEBI:456216"/>
        <dbReference type="EC" id="2.7.11.17"/>
    </reaction>
</comment>
<dbReference type="GeneTree" id="ENSGT00940000159769"/>
<dbReference type="FunFam" id="1.10.510.10:FF:000001">
    <property type="entry name" value="Calcium/calmodulin-dependent protein kinase type II subunit delta"/>
    <property type="match status" value="1"/>
</dbReference>
<reference evidence="17" key="2">
    <citation type="submission" date="2025-08" db="UniProtKB">
        <authorList>
            <consortium name="Ensembl"/>
        </authorList>
    </citation>
    <scope>IDENTIFICATION</scope>
</reference>
<comment type="function">
    <text evidence="12">CaM-kinase II (CAMK2) is a prominent kinase in the central nervous system.</text>
</comment>
<dbReference type="SMART" id="SM00220">
    <property type="entry name" value="S_TKc"/>
    <property type="match status" value="1"/>
</dbReference>
<comment type="catalytic activity">
    <reaction evidence="11">
        <text>L-seryl-[protein] + ATP = O-phospho-L-seryl-[protein] + ADP + H(+)</text>
        <dbReference type="Rhea" id="RHEA:17989"/>
        <dbReference type="Rhea" id="RHEA-COMP:9863"/>
        <dbReference type="Rhea" id="RHEA-COMP:11604"/>
        <dbReference type="ChEBI" id="CHEBI:15378"/>
        <dbReference type="ChEBI" id="CHEBI:29999"/>
        <dbReference type="ChEBI" id="CHEBI:30616"/>
        <dbReference type="ChEBI" id="CHEBI:83421"/>
        <dbReference type="ChEBI" id="CHEBI:456216"/>
        <dbReference type="EC" id="2.7.11.17"/>
    </reaction>
</comment>
<evidence type="ECO:0000256" key="15">
    <source>
        <dbReference type="RuleBase" id="RU000304"/>
    </source>
</evidence>
<dbReference type="Gene3D" id="1.10.510.10">
    <property type="entry name" value="Transferase(Phosphotransferase) domain 1"/>
    <property type="match status" value="1"/>
</dbReference>
<dbReference type="SUPFAM" id="SSF56112">
    <property type="entry name" value="Protein kinase-like (PK-like)"/>
    <property type="match status" value="1"/>
</dbReference>
<dbReference type="PROSITE" id="PS00108">
    <property type="entry name" value="PROTEIN_KINASE_ST"/>
    <property type="match status" value="1"/>
</dbReference>
<dbReference type="FunFam" id="3.30.200.20:FF:000002">
    <property type="entry name" value="Calcium/calmodulin-dependent protein kinase type II subunit delta isoform 2"/>
    <property type="match status" value="1"/>
</dbReference>
<dbReference type="EC" id="2.7.11.17" evidence="2"/>
<protein>
    <recommendedName>
        <fullName evidence="2">calcium/calmodulin-dependent protein kinase</fullName>
        <ecNumber evidence="2">2.7.11.17</ecNumber>
    </recommendedName>
</protein>
<dbReference type="GO" id="GO:0004683">
    <property type="term" value="F:calcium/calmodulin-dependent protein kinase activity"/>
    <property type="evidence" value="ECO:0007669"/>
    <property type="project" value="UniProtKB-EC"/>
</dbReference>
<proteinExistence type="inferred from homology"/>
<sequence length="475" mass="54123">MATITCTRFTEEYQLFEELGKGAFSVVRRCVKVLTGQEYAAKIINTKKLSARDHQKLDREARICRLLKHPNIVRLHDSISEEGHHYLIFDLVTGGELFEDIVAREYYSEADASHCIQQILEAVLHCHQMGVVHRDLKPENLLLASKSKGAAVKLADFGLAIEVEGEQQAWFGFAGTPGYLSPEVLRKDPYGKAVDLWACGVILYILLVGYPPFWDEDQHRLYQQIKAGAYDFPSPEWDTVTPEAKDLINKMLTINPAKRITAAEALKHPWISHRSTVASCMHRQETVECLKKFNARRKLKENILAAEMHRGRKRSILGRNGFGCSNGFRLAVKKLCVCVLVRKQEIIKVTEQLIEAISNGDFESYTKMCDPSVTAFEPEALGNLVEGLDFHRFYFENLWSKNSKPVHTTILNPHIHLIGEEAACIAYIRITQYIDNNGMPRTAQSEETRIWHRRDGKWQIVHFHRSGAPSWRPSG</sequence>
<evidence type="ECO:0000256" key="2">
    <source>
        <dbReference type="ARBA" id="ARBA00012434"/>
    </source>
</evidence>
<evidence type="ECO:0000313" key="17">
    <source>
        <dbReference type="Ensembl" id="ENSDCDP00010015996.1"/>
    </source>
</evidence>
<dbReference type="FunFam" id="3.10.450.50:FF:000001">
    <property type="entry name" value="calcium/calmodulin-dependent protein kinase type II subunit gamma isoform X1"/>
    <property type="match status" value="1"/>
</dbReference>